<evidence type="ECO:0000256" key="1">
    <source>
        <dbReference type="SAM" id="Phobius"/>
    </source>
</evidence>
<reference evidence="2" key="1">
    <citation type="submission" date="2023-11" db="EMBL/GenBank/DDBJ databases">
        <title>Comparative genomics revealed phylogeny of phytopathogenic Pectobacterium aroidearum based on whole-genome sequencing and function of putative horizontal acquire islands in P. aroidearum PccS1.</title>
        <authorList>
            <person name="Fan J."/>
            <person name="Yang L."/>
        </authorList>
    </citation>
    <scope>NUCLEOTIDE SEQUENCE</scope>
    <source>
        <strain evidence="2">NJAU140</strain>
    </source>
</reference>
<evidence type="ECO:0000313" key="2">
    <source>
        <dbReference type="EMBL" id="MDY4378924.1"/>
    </source>
</evidence>
<evidence type="ECO:0000313" key="3">
    <source>
        <dbReference type="Proteomes" id="UP001269968"/>
    </source>
</evidence>
<protein>
    <submittedName>
        <fullName evidence="2">Uncharacterized protein</fullName>
    </submittedName>
</protein>
<dbReference type="RefSeq" id="WP_317177968.1">
    <property type="nucleotide sequence ID" value="NZ_JAXHOZ010000052.1"/>
</dbReference>
<gene>
    <name evidence="2" type="ORF">SOV92_13960</name>
</gene>
<dbReference type="AlphaFoldDB" id="A0AAW9H4T8"/>
<comment type="caution">
    <text evidence="2">The sequence shown here is derived from an EMBL/GenBank/DDBJ whole genome shotgun (WGS) entry which is preliminary data.</text>
</comment>
<dbReference type="EMBL" id="JAXHOZ010000052">
    <property type="protein sequence ID" value="MDY4378924.1"/>
    <property type="molecule type" value="Genomic_DNA"/>
</dbReference>
<organism evidence="2 3">
    <name type="scientific">Pectobacterium brasiliense</name>
    <dbReference type="NCBI Taxonomy" id="180957"/>
    <lineage>
        <taxon>Bacteria</taxon>
        <taxon>Pseudomonadati</taxon>
        <taxon>Pseudomonadota</taxon>
        <taxon>Gammaproteobacteria</taxon>
        <taxon>Enterobacterales</taxon>
        <taxon>Pectobacteriaceae</taxon>
        <taxon>Pectobacterium</taxon>
    </lineage>
</organism>
<keyword evidence="1" id="KW-0812">Transmembrane</keyword>
<feature type="transmembrane region" description="Helical" evidence="1">
    <location>
        <begin position="21"/>
        <end position="41"/>
    </location>
</feature>
<keyword evidence="1" id="KW-1133">Transmembrane helix</keyword>
<accession>A0AAW9H4T8</accession>
<name>A0AAW9H4T8_9GAMM</name>
<keyword evidence="1" id="KW-0472">Membrane</keyword>
<dbReference type="Proteomes" id="UP001269968">
    <property type="component" value="Unassembled WGS sequence"/>
</dbReference>
<sequence length="51" mass="5343">MSPTTTAVACNFFNIDTRMPLLVGIGFLAVVSLCYFALGLGKKTSLTGSKS</sequence>
<proteinExistence type="predicted"/>